<dbReference type="AlphaFoldDB" id="A0A1Z5KJC2"/>
<feature type="compositionally biased region" description="Basic and acidic residues" evidence="2">
    <location>
        <begin position="215"/>
        <end position="230"/>
    </location>
</feature>
<evidence type="ECO:0000313" key="5">
    <source>
        <dbReference type="Proteomes" id="UP000198406"/>
    </source>
</evidence>
<proteinExistence type="predicted"/>
<name>A0A1Z5KJC2_FISSO</name>
<evidence type="ECO:0000259" key="3">
    <source>
        <dbReference type="PROSITE" id="PS50102"/>
    </source>
</evidence>
<keyword evidence="1" id="KW-0694">RNA-binding</keyword>
<feature type="domain" description="RRM" evidence="3">
    <location>
        <begin position="415"/>
        <end position="522"/>
    </location>
</feature>
<dbReference type="Proteomes" id="UP000198406">
    <property type="component" value="Unassembled WGS sequence"/>
</dbReference>
<reference evidence="4 5" key="1">
    <citation type="journal article" date="2015" name="Plant Cell">
        <title>Oil accumulation by the oleaginous diatom Fistulifera solaris as revealed by the genome and transcriptome.</title>
        <authorList>
            <person name="Tanaka T."/>
            <person name="Maeda Y."/>
            <person name="Veluchamy A."/>
            <person name="Tanaka M."/>
            <person name="Abida H."/>
            <person name="Marechal E."/>
            <person name="Bowler C."/>
            <person name="Muto M."/>
            <person name="Sunaga Y."/>
            <person name="Tanaka M."/>
            <person name="Yoshino T."/>
            <person name="Taniguchi T."/>
            <person name="Fukuda Y."/>
            <person name="Nemoto M."/>
            <person name="Matsumoto M."/>
            <person name="Wong P.S."/>
            <person name="Aburatani S."/>
            <person name="Fujibuchi W."/>
        </authorList>
    </citation>
    <scope>NUCLEOTIDE SEQUENCE [LARGE SCALE GENOMIC DNA]</scope>
    <source>
        <strain evidence="4 5">JPCC DA0580</strain>
    </source>
</reference>
<comment type="caution">
    <text evidence="4">The sequence shown here is derived from an EMBL/GenBank/DDBJ whole genome shotgun (WGS) entry which is preliminary data.</text>
</comment>
<dbReference type="Gene3D" id="3.30.70.330">
    <property type="match status" value="1"/>
</dbReference>
<dbReference type="CDD" id="cd00590">
    <property type="entry name" value="RRM_SF"/>
    <property type="match status" value="1"/>
</dbReference>
<dbReference type="EMBL" id="BDSP01000242">
    <property type="protein sequence ID" value="GAX26373.1"/>
    <property type="molecule type" value="Genomic_DNA"/>
</dbReference>
<dbReference type="InterPro" id="IPR000504">
    <property type="entry name" value="RRM_dom"/>
</dbReference>
<organism evidence="4 5">
    <name type="scientific">Fistulifera solaris</name>
    <name type="common">Oleaginous diatom</name>
    <dbReference type="NCBI Taxonomy" id="1519565"/>
    <lineage>
        <taxon>Eukaryota</taxon>
        <taxon>Sar</taxon>
        <taxon>Stramenopiles</taxon>
        <taxon>Ochrophyta</taxon>
        <taxon>Bacillariophyta</taxon>
        <taxon>Bacillariophyceae</taxon>
        <taxon>Bacillariophycidae</taxon>
        <taxon>Naviculales</taxon>
        <taxon>Naviculaceae</taxon>
        <taxon>Fistulifera</taxon>
    </lineage>
</organism>
<dbReference type="InterPro" id="IPR012677">
    <property type="entry name" value="Nucleotide-bd_a/b_plait_sf"/>
</dbReference>
<dbReference type="OrthoDB" id="201398at2759"/>
<dbReference type="InParanoid" id="A0A1Z5KJC2"/>
<evidence type="ECO:0000256" key="2">
    <source>
        <dbReference type="SAM" id="MobiDB-lite"/>
    </source>
</evidence>
<gene>
    <name evidence="4" type="ORF">FisN_2Hh209</name>
</gene>
<evidence type="ECO:0000313" key="4">
    <source>
        <dbReference type="EMBL" id="GAX26373.1"/>
    </source>
</evidence>
<dbReference type="GO" id="GO:0003723">
    <property type="term" value="F:RNA binding"/>
    <property type="evidence" value="ECO:0007669"/>
    <property type="project" value="UniProtKB-UniRule"/>
</dbReference>
<dbReference type="InterPro" id="IPR035979">
    <property type="entry name" value="RBD_domain_sf"/>
</dbReference>
<accession>A0A1Z5KJC2</accession>
<protein>
    <recommendedName>
        <fullName evidence="3">RRM domain-containing protein</fullName>
    </recommendedName>
</protein>
<dbReference type="PROSITE" id="PS50102">
    <property type="entry name" value="RRM"/>
    <property type="match status" value="1"/>
</dbReference>
<feature type="region of interest" description="Disordered" evidence="2">
    <location>
        <begin position="206"/>
        <end position="230"/>
    </location>
</feature>
<sequence length="625" mass="71745">MHRYVRILGSKCTPLATRNLVRPRQHAHLSPRFFSAETLSEHFTNDVEHKGPKNATKRLARLKQRRKQQQQKNKAKVAQLLEQKKGSWMIEKKNRRSLEAMFQKLAARFPIPKIQGELERLRATDAKEPLIVEFQTILQDDSSRLAHLRRAIVQFLLLGDMTVDRSTSQKSVSAEDVEIMMAARERSFGLTWNLMDAKEISGLSRGNHQQLMQARQDRHTPKSESQKKREAQRLVKFLGDQLPPRLYQAIVSLFADFVGDAPSALKTVGRSIERRAPTHYHIIAAEVADFFYLNEGLNYNVVDRDEVVKKSQETWDAYKLEFVDSLMSLQDDLLDSVARHPEALLSDSTPLDDDEEEALGVTKEIESSTTTPDLLSSTTKVDRRFRKPRHATFEAVVLEEDTSILFDDISELARRTVFLDNLPIDITVDELHELYARCGDVEEIQIYNQRPDLDPGPLSASKAQELRKKQLESNKGSFRNWRRPRSPVYGQVTFVDENGSQKALVDSLRVFGMIIRRHPVRSIRATDMSRLYLENMPEGFTTMDAEYMLNNEFHPSLLLCLDAGQNNRAVVGSCEVRFPSFELAYSSFRKLQSMDAISHDADISIQWLKTPNDANMWWTRQAGIF</sequence>
<keyword evidence="5" id="KW-1185">Reference proteome</keyword>
<evidence type="ECO:0000256" key="1">
    <source>
        <dbReference type="PROSITE-ProRule" id="PRU00176"/>
    </source>
</evidence>
<dbReference type="SUPFAM" id="SSF54928">
    <property type="entry name" value="RNA-binding domain, RBD"/>
    <property type="match status" value="1"/>
</dbReference>